<dbReference type="GO" id="GO:0008033">
    <property type="term" value="P:tRNA processing"/>
    <property type="evidence" value="ECO:0007669"/>
    <property type="project" value="InterPro"/>
</dbReference>
<dbReference type="Proteomes" id="UP000824099">
    <property type="component" value="Unassembled WGS sequence"/>
</dbReference>
<evidence type="ECO:0000256" key="1">
    <source>
        <dbReference type="ARBA" id="ARBA00022679"/>
    </source>
</evidence>
<dbReference type="PANTHER" id="PTHR43686">
    <property type="entry name" value="SULFURTRANSFERASE-RELATED"/>
    <property type="match status" value="1"/>
</dbReference>
<feature type="domain" description="tRNA(Ile)-lysidine/2-thiocytidine synthase N-terminal" evidence="2">
    <location>
        <begin position="30"/>
        <end position="199"/>
    </location>
</feature>
<dbReference type="AlphaFoldDB" id="A0A9D1SKK5"/>
<dbReference type="Pfam" id="PF01171">
    <property type="entry name" value="ATP_bind_3"/>
    <property type="match status" value="1"/>
</dbReference>
<gene>
    <name evidence="3" type="ORF">IAB06_02510</name>
</gene>
<reference evidence="3" key="2">
    <citation type="journal article" date="2021" name="PeerJ">
        <title>Extensive microbial diversity within the chicken gut microbiome revealed by metagenomics and culture.</title>
        <authorList>
            <person name="Gilroy R."/>
            <person name="Ravi A."/>
            <person name="Getino M."/>
            <person name="Pursley I."/>
            <person name="Horton D.L."/>
            <person name="Alikhan N.F."/>
            <person name="Baker D."/>
            <person name="Gharbi K."/>
            <person name="Hall N."/>
            <person name="Watson M."/>
            <person name="Adriaenssens E.M."/>
            <person name="Foster-Nyarko E."/>
            <person name="Jarju S."/>
            <person name="Secka A."/>
            <person name="Antonio M."/>
            <person name="Oren A."/>
            <person name="Chaudhuri R.R."/>
            <person name="La Ragione R."/>
            <person name="Hildebrand F."/>
            <person name="Pallen M.J."/>
        </authorList>
    </citation>
    <scope>NUCLEOTIDE SEQUENCE</scope>
    <source>
        <strain evidence="3">CHK160-1198</strain>
    </source>
</reference>
<reference evidence="3" key="1">
    <citation type="submission" date="2020-10" db="EMBL/GenBank/DDBJ databases">
        <authorList>
            <person name="Gilroy R."/>
        </authorList>
    </citation>
    <scope>NUCLEOTIDE SEQUENCE</scope>
    <source>
        <strain evidence="3">CHK160-1198</strain>
    </source>
</reference>
<name>A0A9D1SKK5_9FIRM</name>
<protein>
    <submittedName>
        <fullName evidence="3">tRNA 2-thiocytidine biosynthesis protein TtcA</fullName>
    </submittedName>
</protein>
<dbReference type="PIRSF" id="PIRSF004976">
    <property type="entry name" value="ATPase_YdaO"/>
    <property type="match status" value="1"/>
</dbReference>
<dbReference type="InterPro" id="IPR014729">
    <property type="entry name" value="Rossmann-like_a/b/a_fold"/>
</dbReference>
<dbReference type="SUPFAM" id="SSF52402">
    <property type="entry name" value="Adenine nucleotide alpha hydrolases-like"/>
    <property type="match status" value="1"/>
</dbReference>
<organism evidence="3 4">
    <name type="scientific">Candidatus Avacidaminococcus intestinavium</name>
    <dbReference type="NCBI Taxonomy" id="2840684"/>
    <lineage>
        <taxon>Bacteria</taxon>
        <taxon>Bacillati</taxon>
        <taxon>Bacillota</taxon>
        <taxon>Negativicutes</taxon>
        <taxon>Acidaminococcales</taxon>
        <taxon>Acidaminococcaceae</taxon>
        <taxon>Acidaminococcaceae incertae sedis</taxon>
        <taxon>Candidatus Avacidaminococcus</taxon>
    </lineage>
</organism>
<dbReference type="PANTHER" id="PTHR43686:SF1">
    <property type="entry name" value="AMINOTRAN_5 DOMAIN-CONTAINING PROTEIN"/>
    <property type="match status" value="1"/>
</dbReference>
<evidence type="ECO:0000313" key="3">
    <source>
        <dbReference type="EMBL" id="HIU63904.1"/>
    </source>
</evidence>
<dbReference type="EMBL" id="DVNI01000036">
    <property type="protein sequence ID" value="HIU63904.1"/>
    <property type="molecule type" value="Genomic_DNA"/>
</dbReference>
<keyword evidence="1" id="KW-0808">Transferase</keyword>
<evidence type="ECO:0000313" key="4">
    <source>
        <dbReference type="Proteomes" id="UP000824099"/>
    </source>
</evidence>
<evidence type="ECO:0000259" key="2">
    <source>
        <dbReference type="Pfam" id="PF01171"/>
    </source>
</evidence>
<dbReference type="GO" id="GO:0016740">
    <property type="term" value="F:transferase activity"/>
    <property type="evidence" value="ECO:0007669"/>
    <property type="project" value="UniProtKB-KW"/>
</dbReference>
<sequence length="268" mass="30636">MNTKTYVPAKNLSKLWRTIIEFDMLKPHDKILIGLSGGKDSMFLTAALAEIKKYSPIPFELACYTVDGMFSPAFPAEELQAFCSTYNVTHYHEQINVMQLWQNHKQTNTPCFTCAYFRRAATNRKALELGYNKIALAHHQDDAVETFLMNILTSGQLRTFLPVTTLSRSGLNVLRPLIYYREAEIITFGQSLGLKPLKNPCPFDGNTKREEIKQLIAALSFSNADVFEHLAAAMRTSSKQELWPEQLPLKTLNSKFYKFWQNKKQPSI</sequence>
<dbReference type="CDD" id="cd24138">
    <property type="entry name" value="TtcA-like"/>
    <property type="match status" value="1"/>
</dbReference>
<comment type="caution">
    <text evidence="3">The sequence shown here is derived from an EMBL/GenBank/DDBJ whole genome shotgun (WGS) entry which is preliminary data.</text>
</comment>
<accession>A0A9D1SKK5</accession>
<dbReference type="InterPro" id="IPR011063">
    <property type="entry name" value="TilS/TtcA_N"/>
</dbReference>
<dbReference type="Gene3D" id="3.40.50.620">
    <property type="entry name" value="HUPs"/>
    <property type="match status" value="1"/>
</dbReference>
<dbReference type="InterPro" id="IPR035107">
    <property type="entry name" value="tRNA_thiolation_TtcA_Ctu1"/>
</dbReference>
<proteinExistence type="predicted"/>